<dbReference type="SUPFAM" id="SSF53756">
    <property type="entry name" value="UDP-Glycosyltransferase/glycogen phosphorylase"/>
    <property type="match status" value="1"/>
</dbReference>
<dbReference type="Gene3D" id="3.40.50.12580">
    <property type="match status" value="1"/>
</dbReference>
<dbReference type="GO" id="GO:0047355">
    <property type="term" value="F:CDP-glycerol glycerophosphotransferase activity"/>
    <property type="evidence" value="ECO:0007669"/>
    <property type="project" value="InterPro"/>
</dbReference>
<dbReference type="InterPro" id="IPR043148">
    <property type="entry name" value="TagF_C"/>
</dbReference>
<evidence type="ECO:0000313" key="1">
    <source>
        <dbReference type="EMBL" id="QGU88526.1"/>
    </source>
</evidence>
<organism evidence="1 2">
    <name type="scientific">Erwinia sorbitola</name>
    <dbReference type="NCBI Taxonomy" id="2681984"/>
    <lineage>
        <taxon>Bacteria</taxon>
        <taxon>Pseudomonadati</taxon>
        <taxon>Pseudomonadota</taxon>
        <taxon>Gammaproteobacteria</taxon>
        <taxon>Enterobacterales</taxon>
        <taxon>Erwiniaceae</taxon>
        <taxon>Erwinia</taxon>
    </lineage>
</organism>
<evidence type="ECO:0000313" key="2">
    <source>
        <dbReference type="Proteomes" id="UP000424752"/>
    </source>
</evidence>
<protein>
    <submittedName>
        <fullName evidence="1">Glycosyl transferase family 2</fullName>
    </submittedName>
</protein>
<proteinExistence type="predicted"/>
<gene>
    <name evidence="1" type="ORF">GN242_15445</name>
</gene>
<dbReference type="KEGG" id="erwi:GN242_15445"/>
<dbReference type="EMBL" id="CP046509">
    <property type="protein sequence ID" value="QGU88526.1"/>
    <property type="molecule type" value="Genomic_DNA"/>
</dbReference>
<dbReference type="InterPro" id="IPR007554">
    <property type="entry name" value="Glycerophosphate_synth"/>
</dbReference>
<dbReference type="AlphaFoldDB" id="A0A6I6EQL6"/>
<sequence length="369" mass="41726">MMTYRTTIGFYMETAFHYEVYKNIIVALQQQGHPCTLVIADLCEAEFVGEMAALIKTLKHDGLEVMLLSKILSQKIVLATMVSPYYTPVLNGTARQHVRAMYGLAKDRWGHAWWNAFYDLILCYGNHTRDKLNIAGCALTVGNPRFDDWHNRQYDRQLVRALMRNKSKPLVLYAPTFGELCSIPYWAERLNALQQSCTLLVRLHHGTRLKSSEAASLQTMEKYFRKNIVNSLSSFALLEAADLVLTDNSGFIFDAIHAGKRTVLLEWPGLKDILQGTETYSDSSSAEQTARQHIDTASTLEELQMLLSGSVKSSDPAELDAFRQHYCDSYQDGQAGLRAATAITQLMKTPQDGAKNFYLQSLREQLFTK</sequence>
<name>A0A6I6EQL6_9GAMM</name>
<accession>A0A6I6EQL6</accession>
<dbReference type="GO" id="GO:0016020">
    <property type="term" value="C:membrane"/>
    <property type="evidence" value="ECO:0007669"/>
    <property type="project" value="InterPro"/>
</dbReference>
<dbReference type="Pfam" id="PF04464">
    <property type="entry name" value="Glyphos_transf"/>
    <property type="match status" value="1"/>
</dbReference>
<dbReference type="Proteomes" id="UP000424752">
    <property type="component" value="Chromosome"/>
</dbReference>
<keyword evidence="1" id="KW-0808">Transferase</keyword>
<reference evidence="1 2" key="1">
    <citation type="submission" date="2019-12" db="EMBL/GenBank/DDBJ databases">
        <title>Erwinia sp. nov., isolated from droppings of birds in the Qinghai-Tiebt plateau of China.</title>
        <authorList>
            <person name="Ge Y."/>
        </authorList>
    </citation>
    <scope>NUCLEOTIDE SEQUENCE [LARGE SCALE GENOMIC DNA]</scope>
    <source>
        <strain evidence="1 2">J780</strain>
    </source>
</reference>